<gene>
    <name evidence="1" type="ORF">K466DRAFT_645387</name>
</gene>
<proteinExistence type="predicted"/>
<dbReference type="InParanoid" id="A0A5C3PFN3"/>
<dbReference type="AlphaFoldDB" id="A0A5C3PFN3"/>
<sequence length="131" mass="15374">MRLFHRKMDAWEVVDQKTVDTVPTFTLREREEMDVEEVYDATMSGVYMFEMKQVTNLQGAVVFARELLLREAEAKGYNVFLTEGWKVTHLRKGKQQRAEVRYWSRPAFASRKPPSPRGPPFLAMLDERADM</sequence>
<protein>
    <submittedName>
        <fullName evidence="1">Uncharacterized protein</fullName>
    </submittedName>
</protein>
<accession>A0A5C3PFN3</accession>
<dbReference type="EMBL" id="ML211107">
    <property type="protein sequence ID" value="TFK88565.1"/>
    <property type="molecule type" value="Genomic_DNA"/>
</dbReference>
<reference evidence="1 2" key="1">
    <citation type="journal article" date="2019" name="Nat. Ecol. Evol.">
        <title>Megaphylogeny resolves global patterns of mushroom evolution.</title>
        <authorList>
            <person name="Varga T."/>
            <person name="Krizsan K."/>
            <person name="Foldi C."/>
            <person name="Dima B."/>
            <person name="Sanchez-Garcia M."/>
            <person name="Sanchez-Ramirez S."/>
            <person name="Szollosi G.J."/>
            <person name="Szarkandi J.G."/>
            <person name="Papp V."/>
            <person name="Albert L."/>
            <person name="Andreopoulos W."/>
            <person name="Angelini C."/>
            <person name="Antonin V."/>
            <person name="Barry K.W."/>
            <person name="Bougher N.L."/>
            <person name="Buchanan P."/>
            <person name="Buyck B."/>
            <person name="Bense V."/>
            <person name="Catcheside P."/>
            <person name="Chovatia M."/>
            <person name="Cooper J."/>
            <person name="Damon W."/>
            <person name="Desjardin D."/>
            <person name="Finy P."/>
            <person name="Geml J."/>
            <person name="Haridas S."/>
            <person name="Hughes K."/>
            <person name="Justo A."/>
            <person name="Karasinski D."/>
            <person name="Kautmanova I."/>
            <person name="Kiss B."/>
            <person name="Kocsube S."/>
            <person name="Kotiranta H."/>
            <person name="LaButti K.M."/>
            <person name="Lechner B.E."/>
            <person name="Liimatainen K."/>
            <person name="Lipzen A."/>
            <person name="Lukacs Z."/>
            <person name="Mihaltcheva S."/>
            <person name="Morgado L.N."/>
            <person name="Niskanen T."/>
            <person name="Noordeloos M.E."/>
            <person name="Ohm R.A."/>
            <person name="Ortiz-Santana B."/>
            <person name="Ovrebo C."/>
            <person name="Racz N."/>
            <person name="Riley R."/>
            <person name="Savchenko A."/>
            <person name="Shiryaev A."/>
            <person name="Soop K."/>
            <person name="Spirin V."/>
            <person name="Szebenyi C."/>
            <person name="Tomsovsky M."/>
            <person name="Tulloss R.E."/>
            <person name="Uehling J."/>
            <person name="Grigoriev I.V."/>
            <person name="Vagvolgyi C."/>
            <person name="Papp T."/>
            <person name="Martin F.M."/>
            <person name="Miettinen O."/>
            <person name="Hibbett D.S."/>
            <person name="Nagy L.G."/>
        </authorList>
    </citation>
    <scope>NUCLEOTIDE SEQUENCE [LARGE SCALE GENOMIC DNA]</scope>
    <source>
        <strain evidence="1 2">HHB13444</strain>
    </source>
</reference>
<dbReference type="Proteomes" id="UP000308197">
    <property type="component" value="Unassembled WGS sequence"/>
</dbReference>
<evidence type="ECO:0000313" key="2">
    <source>
        <dbReference type="Proteomes" id="UP000308197"/>
    </source>
</evidence>
<keyword evidence="2" id="KW-1185">Reference proteome</keyword>
<organism evidence="1 2">
    <name type="scientific">Polyporus arcularius HHB13444</name>
    <dbReference type="NCBI Taxonomy" id="1314778"/>
    <lineage>
        <taxon>Eukaryota</taxon>
        <taxon>Fungi</taxon>
        <taxon>Dikarya</taxon>
        <taxon>Basidiomycota</taxon>
        <taxon>Agaricomycotina</taxon>
        <taxon>Agaricomycetes</taxon>
        <taxon>Polyporales</taxon>
        <taxon>Polyporaceae</taxon>
        <taxon>Polyporus</taxon>
    </lineage>
</organism>
<name>A0A5C3PFN3_9APHY</name>
<evidence type="ECO:0000313" key="1">
    <source>
        <dbReference type="EMBL" id="TFK88565.1"/>
    </source>
</evidence>